<dbReference type="InterPro" id="IPR038713">
    <property type="entry name" value="Terminase_Gp1_N_sf"/>
</dbReference>
<evidence type="ECO:0000256" key="2">
    <source>
        <dbReference type="ARBA" id="ARBA00023219"/>
    </source>
</evidence>
<dbReference type="InterPro" id="IPR005335">
    <property type="entry name" value="Terminase_ssu"/>
</dbReference>
<evidence type="ECO:0000256" key="1">
    <source>
        <dbReference type="ARBA" id="ARBA00022612"/>
    </source>
</evidence>
<evidence type="ECO:0000313" key="3">
    <source>
        <dbReference type="EMBL" id="AZF90554.1"/>
    </source>
</evidence>
<sequence length="176" mass="19666">MSFLIASEGGGHIGLNQRQKIFADEYLISGIAYNAALKAGYSENYSKTRAHKLLENDRIKAYIEERLKDLEKKKIAKQDEVMQVFTSILRQELMEEVVELNAATGQFVKTKKPPSISEVIKAGSELMKRYPTEKQAEKMQLEIDKLKAQVGGDEGQDEKIAGFLNLIKGAVSDGLE</sequence>
<evidence type="ECO:0000313" key="4">
    <source>
        <dbReference type="Proteomes" id="UP000273277"/>
    </source>
</evidence>
<reference evidence="3 4" key="1">
    <citation type="submission" date="2018-09" db="EMBL/GenBank/DDBJ databases">
        <title>A comparative genomics approach for identifying host-range determinants of bacteriophages infecting Streptococcus thermophilus.</title>
        <authorList>
            <person name="Szymczak P."/>
            <person name="Rau M.H."/>
            <person name="Monteiro J.M."/>
            <person name="de Pinho M.G."/>
            <person name="Filipe S.R."/>
            <person name="Vogensen F.K."/>
            <person name="Zeidan A."/>
            <person name="Janzen T."/>
        </authorList>
    </citation>
    <scope>NUCLEOTIDE SEQUENCE [LARGE SCALE GENOMIC DNA]</scope>
</reference>
<dbReference type="EMBL" id="MH937464">
    <property type="protein sequence ID" value="AZF90554.1"/>
    <property type="molecule type" value="Genomic_DNA"/>
</dbReference>
<name>A0A3G8F714_9CAUD</name>
<protein>
    <submittedName>
        <fullName evidence="3">Terminase small subunit</fullName>
    </submittedName>
</protein>
<dbReference type="GO" id="GO:0051276">
    <property type="term" value="P:chromosome organization"/>
    <property type="evidence" value="ECO:0007669"/>
    <property type="project" value="InterPro"/>
</dbReference>
<dbReference type="Gene3D" id="6.10.140.2160">
    <property type="match status" value="1"/>
</dbReference>
<organism evidence="3 4">
    <name type="scientific">Streptococcus phage CHPC869</name>
    <dbReference type="NCBI Taxonomy" id="2365041"/>
    <lineage>
        <taxon>Viruses</taxon>
        <taxon>Duplodnaviria</taxon>
        <taxon>Heunggongvirae</taxon>
        <taxon>Uroviricota</taxon>
        <taxon>Caudoviricetes</taxon>
        <taxon>Aliceevansviridae</taxon>
        <taxon>Brussowvirus</taxon>
        <taxon>Brussowvirus CHPC869</taxon>
    </lineage>
</organism>
<dbReference type="Pfam" id="PF03592">
    <property type="entry name" value="Terminase_2"/>
    <property type="match status" value="1"/>
</dbReference>
<dbReference type="Proteomes" id="UP000273277">
    <property type="component" value="Segment"/>
</dbReference>
<keyword evidence="4" id="KW-1185">Reference proteome</keyword>
<dbReference type="InterPro" id="IPR052404">
    <property type="entry name" value="SPP1-like_terminase"/>
</dbReference>
<dbReference type="PANTHER" id="PTHR41328:SF2">
    <property type="entry name" value="TERMINASE SMALL SUBUNIT"/>
    <property type="match status" value="1"/>
</dbReference>
<proteinExistence type="predicted"/>
<dbReference type="Gene3D" id="1.10.10.1400">
    <property type="entry name" value="Terminase, small subunit, N-terminal DNA-binding domain, HTH motif"/>
    <property type="match status" value="1"/>
</dbReference>
<dbReference type="PANTHER" id="PTHR41328">
    <property type="entry name" value="TERMINASE SMALL SUBUNIT-RELATED"/>
    <property type="match status" value="1"/>
</dbReference>
<accession>A0A3G8F714</accession>
<keyword evidence="1" id="KW-1188">Viral release from host cell</keyword>
<keyword evidence="2" id="KW-0231">Viral genome packaging</keyword>
<gene>
    <name evidence="3" type="ORF">CHPC869_0001</name>
</gene>